<dbReference type="Proteomes" id="UP001152797">
    <property type="component" value="Unassembled WGS sequence"/>
</dbReference>
<protein>
    <submittedName>
        <fullName evidence="4">Homoserine kinase (HK) (HSK)</fullName>
    </submittedName>
</protein>
<comment type="similarity">
    <text evidence="1">Belongs to the pseudomonas-type ThrB family.</text>
</comment>
<sequence>MAIESKAEVALDSLSPEEAEQFVAAFGFRSAEQPVRLYGGYASSNFKVIAKKDGEGTSRPFLLKVNYGGLNIEDIEHQLFVMNHLRTCSFPTNYPHPSSSGSLMVEQNGRSAILLDFIHGKSGDKVLAEKEDKAPAILRELAATLARLHQVDWPEERTVRDIRSGYPLCNTGDLLRGEDVEKLQADDRFKDHPFVALVHRQITWLRELYDSKVPWGLIHGDAFLDNTLYEDGPGPDCKLLALIDWEDSCVGPYVVDLAVCASATCFTAANAIMRPRLLVLLKEYQRHRKLSEVESKTFVDFMAAGALACGFYRFCEFNVRQPDATAQAKDSYRLMGERAELLLNGQIREEVLAVLEASAA</sequence>
<dbReference type="GO" id="GO:0019202">
    <property type="term" value="F:amino acid kinase activity"/>
    <property type="evidence" value="ECO:0007669"/>
    <property type="project" value="TreeGrafter"/>
</dbReference>
<keyword evidence="5" id="KW-1185">Reference proteome</keyword>
<keyword evidence="4" id="KW-0808">Transferase</keyword>
<gene>
    <name evidence="3" type="ORF">C1SCF055_LOCUS18524</name>
</gene>
<comment type="caution">
    <text evidence="3">The sequence shown here is derived from an EMBL/GenBank/DDBJ whole genome shotgun (WGS) entry which is preliminary data.</text>
</comment>
<feature type="domain" description="Aminoglycoside phosphotransferase" evidence="2">
    <location>
        <begin position="39"/>
        <end position="269"/>
    </location>
</feature>
<reference evidence="3" key="1">
    <citation type="submission" date="2022-10" db="EMBL/GenBank/DDBJ databases">
        <authorList>
            <person name="Chen Y."/>
            <person name="Dougan E. K."/>
            <person name="Chan C."/>
            <person name="Rhodes N."/>
            <person name="Thang M."/>
        </authorList>
    </citation>
    <scope>NUCLEOTIDE SEQUENCE</scope>
</reference>
<dbReference type="EMBL" id="CAMXCT010001613">
    <property type="protein sequence ID" value="CAI3991633.1"/>
    <property type="molecule type" value="Genomic_DNA"/>
</dbReference>
<name>A0A9P1CIJ4_9DINO</name>
<dbReference type="InterPro" id="IPR002575">
    <property type="entry name" value="Aminoglycoside_PTrfase"/>
</dbReference>
<reference evidence="4 5" key="2">
    <citation type="submission" date="2024-05" db="EMBL/GenBank/DDBJ databases">
        <authorList>
            <person name="Chen Y."/>
            <person name="Shah S."/>
            <person name="Dougan E. K."/>
            <person name="Thang M."/>
            <person name="Chan C."/>
        </authorList>
    </citation>
    <scope>NUCLEOTIDE SEQUENCE [LARGE SCALE GENOMIC DNA]</scope>
</reference>
<evidence type="ECO:0000256" key="1">
    <source>
        <dbReference type="ARBA" id="ARBA00038240"/>
    </source>
</evidence>
<dbReference type="OrthoDB" id="10501238at2759"/>
<dbReference type="AlphaFoldDB" id="A0A9P1CIJ4"/>
<dbReference type="InterPro" id="IPR011009">
    <property type="entry name" value="Kinase-like_dom_sf"/>
</dbReference>
<dbReference type="EMBL" id="CAMXCT020001613">
    <property type="protein sequence ID" value="CAL1145008.1"/>
    <property type="molecule type" value="Genomic_DNA"/>
</dbReference>
<keyword evidence="4" id="KW-0418">Kinase</keyword>
<dbReference type="InterPro" id="IPR050249">
    <property type="entry name" value="Pseudomonas-type_ThrB"/>
</dbReference>
<evidence type="ECO:0000313" key="5">
    <source>
        <dbReference type="Proteomes" id="UP001152797"/>
    </source>
</evidence>
<dbReference type="Gene3D" id="3.90.1200.10">
    <property type="match status" value="1"/>
</dbReference>
<evidence type="ECO:0000313" key="4">
    <source>
        <dbReference type="EMBL" id="CAL4778945.1"/>
    </source>
</evidence>
<accession>A0A9P1CIJ4</accession>
<dbReference type="EMBL" id="CAMXCT030001613">
    <property type="protein sequence ID" value="CAL4778945.1"/>
    <property type="molecule type" value="Genomic_DNA"/>
</dbReference>
<organism evidence="3">
    <name type="scientific">Cladocopium goreaui</name>
    <dbReference type="NCBI Taxonomy" id="2562237"/>
    <lineage>
        <taxon>Eukaryota</taxon>
        <taxon>Sar</taxon>
        <taxon>Alveolata</taxon>
        <taxon>Dinophyceae</taxon>
        <taxon>Suessiales</taxon>
        <taxon>Symbiodiniaceae</taxon>
        <taxon>Cladocopium</taxon>
    </lineage>
</organism>
<dbReference type="PANTHER" id="PTHR21064">
    <property type="entry name" value="AMINOGLYCOSIDE PHOSPHOTRANSFERASE DOMAIN-CONTAINING PROTEIN-RELATED"/>
    <property type="match status" value="1"/>
</dbReference>
<dbReference type="PANTHER" id="PTHR21064:SF6">
    <property type="entry name" value="AMINOGLYCOSIDE PHOSPHOTRANSFERASE DOMAIN-CONTAINING PROTEIN"/>
    <property type="match status" value="1"/>
</dbReference>
<dbReference type="Gene3D" id="3.30.200.20">
    <property type="entry name" value="Phosphorylase Kinase, domain 1"/>
    <property type="match status" value="1"/>
</dbReference>
<dbReference type="Pfam" id="PF01636">
    <property type="entry name" value="APH"/>
    <property type="match status" value="1"/>
</dbReference>
<dbReference type="SUPFAM" id="SSF56112">
    <property type="entry name" value="Protein kinase-like (PK-like)"/>
    <property type="match status" value="1"/>
</dbReference>
<evidence type="ECO:0000259" key="2">
    <source>
        <dbReference type="Pfam" id="PF01636"/>
    </source>
</evidence>
<proteinExistence type="inferred from homology"/>
<evidence type="ECO:0000313" key="3">
    <source>
        <dbReference type="EMBL" id="CAI3991633.1"/>
    </source>
</evidence>